<dbReference type="InterPro" id="IPR032675">
    <property type="entry name" value="LRR_dom_sf"/>
</dbReference>
<accession>A0A166B0K1</accession>
<proteinExistence type="predicted"/>
<organism evidence="1 2">
    <name type="scientific">Sistotremastrum suecicum HHB10207 ss-3</name>
    <dbReference type="NCBI Taxonomy" id="1314776"/>
    <lineage>
        <taxon>Eukaryota</taxon>
        <taxon>Fungi</taxon>
        <taxon>Dikarya</taxon>
        <taxon>Basidiomycota</taxon>
        <taxon>Agaricomycotina</taxon>
        <taxon>Agaricomycetes</taxon>
        <taxon>Sistotremastrales</taxon>
        <taxon>Sistotremastraceae</taxon>
        <taxon>Sistotremastrum</taxon>
    </lineage>
</organism>
<dbReference type="EMBL" id="KV428125">
    <property type="protein sequence ID" value="KZT35882.1"/>
    <property type="molecule type" value="Genomic_DNA"/>
</dbReference>
<dbReference type="OrthoDB" id="3224080at2759"/>
<evidence type="ECO:0000313" key="1">
    <source>
        <dbReference type="EMBL" id="KZT35882.1"/>
    </source>
</evidence>
<dbReference type="AlphaFoldDB" id="A0A166B0K1"/>
<sequence length="495" mass="56046">MPSIRSFRFWSQRSNRNSSLVTQVNKIEATQLPDVSHSLPASAFSLPTELLLAIFDLAVIDDNNFPAVAVVTCKRWRAVILGHPRIWSYIWLGAYLPYQKFQLWQKRRGTLNIPLSVTIALRTAPDLPVHQQPYQSKEWINLLELFARRNFLIGSFHFDGDAECLDNLNMKMGGYQSEQIIVHLDASPIPHVAASTFSLAMAPVVHPPSFPSPQEGVPDPKVISLRGTMINFSPTSTYTSVTILELMNVPHDSRPPISAYIPLLRRMPELQTLAIHYSESDLPTPFFSSTTFERSHTRCPASRLFLRGDFPVRAFLKSISFPNLESLFLQEIPDNVASLLPFVGLQSQRLRNLCVAQSSVQRQMPHEAFPLFRSLTHLYFIQTSLQKIPSSFIEAVSGHHDWLPRLQEFTLYHSLGSHQRYSAQLCDESGELSVIALEDCKESDIPIMLSSIYLQLMGRPMQSNCRRPPESDGRQVDKSRLAQVKRRAIQMLGGP</sequence>
<dbReference type="SUPFAM" id="SSF52047">
    <property type="entry name" value="RNI-like"/>
    <property type="match status" value="1"/>
</dbReference>
<dbReference type="Gene3D" id="3.80.10.10">
    <property type="entry name" value="Ribonuclease Inhibitor"/>
    <property type="match status" value="1"/>
</dbReference>
<gene>
    <name evidence="1" type="ORF">SISSUDRAFT_124672</name>
</gene>
<evidence type="ECO:0000313" key="2">
    <source>
        <dbReference type="Proteomes" id="UP000076798"/>
    </source>
</evidence>
<keyword evidence="2" id="KW-1185">Reference proteome</keyword>
<dbReference type="Proteomes" id="UP000076798">
    <property type="component" value="Unassembled WGS sequence"/>
</dbReference>
<reference evidence="1 2" key="1">
    <citation type="journal article" date="2016" name="Mol. Biol. Evol.">
        <title>Comparative Genomics of Early-Diverging Mushroom-Forming Fungi Provides Insights into the Origins of Lignocellulose Decay Capabilities.</title>
        <authorList>
            <person name="Nagy L.G."/>
            <person name="Riley R."/>
            <person name="Tritt A."/>
            <person name="Adam C."/>
            <person name="Daum C."/>
            <person name="Floudas D."/>
            <person name="Sun H."/>
            <person name="Yadav J.S."/>
            <person name="Pangilinan J."/>
            <person name="Larsson K.H."/>
            <person name="Matsuura K."/>
            <person name="Barry K."/>
            <person name="Labutti K."/>
            <person name="Kuo R."/>
            <person name="Ohm R.A."/>
            <person name="Bhattacharya S.S."/>
            <person name="Shirouzu T."/>
            <person name="Yoshinaga Y."/>
            <person name="Martin F.M."/>
            <person name="Grigoriev I.V."/>
            <person name="Hibbett D.S."/>
        </authorList>
    </citation>
    <scope>NUCLEOTIDE SEQUENCE [LARGE SCALE GENOMIC DNA]</scope>
    <source>
        <strain evidence="1 2">HHB10207 ss-3</strain>
    </source>
</reference>
<protein>
    <submittedName>
        <fullName evidence="1">Uncharacterized protein</fullName>
    </submittedName>
</protein>
<name>A0A166B0K1_9AGAM</name>